<dbReference type="AlphaFoldDB" id="A0A1S1HJ16"/>
<evidence type="ECO:0000313" key="2">
    <source>
        <dbReference type="Proteomes" id="UP000179467"/>
    </source>
</evidence>
<dbReference type="OrthoDB" id="98563at2"/>
<proteinExistence type="predicted"/>
<dbReference type="RefSeq" id="WP_139181788.1">
    <property type="nucleotide sequence ID" value="NZ_MIPT01000001.1"/>
</dbReference>
<organism evidence="1 2">
    <name type="scientific">Edaphosphingomonas haloaromaticamans</name>
    <dbReference type="NCBI Taxonomy" id="653954"/>
    <lineage>
        <taxon>Bacteria</taxon>
        <taxon>Pseudomonadati</taxon>
        <taxon>Pseudomonadota</taxon>
        <taxon>Alphaproteobacteria</taxon>
        <taxon>Sphingomonadales</taxon>
        <taxon>Rhizorhabdaceae</taxon>
        <taxon>Edaphosphingomonas</taxon>
    </lineage>
</organism>
<name>A0A1S1HJ16_9SPHN</name>
<sequence>MVAWHPARWGGDQAEAFIEVEQEFRAGDRLQFTRNNYRTGRLNGTLATVTGIDAERSTLMVAM</sequence>
<dbReference type="EMBL" id="MIPT01000001">
    <property type="protein sequence ID" value="OHT22048.1"/>
    <property type="molecule type" value="Genomic_DNA"/>
</dbReference>
<dbReference type="Gene3D" id="2.30.30.940">
    <property type="match status" value="1"/>
</dbReference>
<comment type="caution">
    <text evidence="1">The sequence shown here is derived from an EMBL/GenBank/DDBJ whole genome shotgun (WGS) entry which is preliminary data.</text>
</comment>
<evidence type="ECO:0000313" key="1">
    <source>
        <dbReference type="EMBL" id="OHT22048.1"/>
    </source>
</evidence>
<keyword evidence="2" id="KW-1185">Reference proteome</keyword>
<reference evidence="1 2" key="1">
    <citation type="submission" date="2016-09" db="EMBL/GenBank/DDBJ databases">
        <title>Metabolic pathway, cell adaptation mechanisms and a novel monoxygenase revealed through proteogenomic-transcription analysis of a Sphingomonas haloaromaticamans strain degrading the fungicide ortho-phenylphenol.</title>
        <authorList>
            <person name="Perruchon C."/>
            <person name="Papadopoulou E.S."/>
            <person name="Rousidou C."/>
            <person name="Vasileiadis S."/>
            <person name="Tanou G."/>
            <person name="Amoutzias G."/>
            <person name="Molassiotis A."/>
            <person name="Karpouzas D.G."/>
        </authorList>
    </citation>
    <scope>NUCLEOTIDE SEQUENCE [LARGE SCALE GENOMIC DNA]</scope>
    <source>
        <strain evidence="1 2">P3</strain>
    </source>
</reference>
<accession>A0A1S1HJ16</accession>
<protein>
    <submittedName>
        <fullName evidence="1">Uncharacterized protein</fullName>
    </submittedName>
</protein>
<dbReference type="Proteomes" id="UP000179467">
    <property type="component" value="Unassembled WGS sequence"/>
</dbReference>
<gene>
    <name evidence="1" type="ORF">BHE75_04064</name>
</gene>